<evidence type="ECO:0000313" key="2">
    <source>
        <dbReference type="Proteomes" id="UP000060778"/>
    </source>
</evidence>
<dbReference type="AlphaFoldDB" id="A0A0U3FMY0"/>
<dbReference type="GeneID" id="30680223"/>
<dbReference type="Pfam" id="PF08309">
    <property type="entry name" value="LVIVD"/>
    <property type="match status" value="2"/>
</dbReference>
<dbReference type="InterPro" id="IPR015943">
    <property type="entry name" value="WD40/YVTN_repeat-like_dom_sf"/>
</dbReference>
<dbReference type="EMBL" id="CP006867">
    <property type="protein sequence ID" value="ALU11727.1"/>
    <property type="molecule type" value="Genomic_DNA"/>
</dbReference>
<dbReference type="OrthoDB" id="376278at2157"/>
<protein>
    <submittedName>
        <fullName evidence="1">Uncharacterized protein</fullName>
    </submittedName>
</protein>
<organism evidence="1 2">
    <name type="scientific">Ignicoccus islandicus DSM 13165</name>
    <dbReference type="NCBI Taxonomy" id="940295"/>
    <lineage>
        <taxon>Archaea</taxon>
        <taxon>Thermoproteota</taxon>
        <taxon>Thermoprotei</taxon>
        <taxon>Desulfurococcales</taxon>
        <taxon>Desulfurococcaceae</taxon>
        <taxon>Ignicoccus</taxon>
    </lineage>
</organism>
<name>A0A0U3FMY0_9CREN</name>
<keyword evidence="2" id="KW-1185">Reference proteome</keyword>
<dbReference type="InterPro" id="IPR011047">
    <property type="entry name" value="Quinoprotein_ADH-like_sf"/>
</dbReference>
<evidence type="ECO:0000313" key="1">
    <source>
        <dbReference type="EMBL" id="ALU11727.1"/>
    </source>
</evidence>
<dbReference type="SUPFAM" id="SSF50998">
    <property type="entry name" value="Quinoprotein alcohol dehydrogenase-like"/>
    <property type="match status" value="1"/>
</dbReference>
<reference evidence="1 2" key="1">
    <citation type="submission" date="2013-11" db="EMBL/GenBank/DDBJ databases">
        <title>Comparative genomics of Ignicoccus.</title>
        <authorList>
            <person name="Podar M."/>
        </authorList>
    </citation>
    <scope>NUCLEOTIDE SEQUENCE [LARGE SCALE GENOMIC DNA]</scope>
    <source>
        <strain evidence="1 2">DSM 13165</strain>
    </source>
</reference>
<dbReference type="InterPro" id="IPR013211">
    <property type="entry name" value="LVIVD"/>
</dbReference>
<dbReference type="Proteomes" id="UP000060778">
    <property type="component" value="Chromosome"/>
</dbReference>
<sequence>MRIPLALALLAVALHALDLQLLWTFDQPSDVIGDMALSSNGNLGIASWDNCAYIVDPNGNLLGKKCGRYSMDGAGYSNGVFGFVNLDDYVYLFYENGTFWKKIAVGDSHDTAIVLFDKGFIACDGYCAKYDFNGNKYWDTNVGGEVQDVVVHKGYVYAANHGSYKLQILDLDTGEIVKEISYDYYTGSVNACGNYLAVIADELYVYDISDPVNPRLLWKSVGLNVGWGEHTPAFSPDCKYIAVADTRNMLNIFDINGDVVYSKYMGGTWSVAWWRDRLAVGYLLHDGGNWDGKVEMYRVVGYTPQPVTTTTTTTTTTSSSTTTLNISKIPVIALAAAFLMPKLRRKRE</sequence>
<proteinExistence type="predicted"/>
<dbReference type="RefSeq" id="WP_075049786.1">
    <property type="nucleotide sequence ID" value="NZ_CP006867.1"/>
</dbReference>
<dbReference type="Gene3D" id="2.130.10.10">
    <property type="entry name" value="YVTN repeat-like/Quinoprotein amine dehydrogenase"/>
    <property type="match status" value="1"/>
</dbReference>
<dbReference type="KEGG" id="iis:EYM_04150"/>
<gene>
    <name evidence="1" type="ORF">EYM_04150</name>
</gene>
<accession>A0A0U3FMY0</accession>